<reference evidence="5" key="1">
    <citation type="journal article" date="2017" name="Acta Aliment.">
        <title>Plant polysaccharide degrading enzyme system of Thermpbifida cellulosilytica TB100 revealed by de novo genome project data.</title>
        <authorList>
            <person name="Toth A."/>
            <person name="Baka E."/>
            <person name="Luzics S."/>
            <person name="Bata-Vidacs I."/>
            <person name="Nagy I."/>
            <person name="Balint B."/>
            <person name="Herceg R."/>
            <person name="Olasz F."/>
            <person name="Wilk T."/>
            <person name="Nagy T."/>
            <person name="Kriszt B."/>
            <person name="Nagy I."/>
            <person name="Kukolya J."/>
        </authorList>
    </citation>
    <scope>NUCLEOTIDE SEQUENCE [LARGE SCALE GENOMIC DNA]</scope>
    <source>
        <strain evidence="5">TB100</strain>
    </source>
</reference>
<evidence type="ECO:0000256" key="1">
    <source>
        <dbReference type="SAM" id="Coils"/>
    </source>
</evidence>
<dbReference type="PATRIC" id="fig|665004.4.peg.3775"/>
<keyword evidence="5" id="KW-1185">Reference proteome</keyword>
<organism evidence="4 5">
    <name type="scientific">Thermobifida cellulosilytica TB100</name>
    <dbReference type="NCBI Taxonomy" id="665004"/>
    <lineage>
        <taxon>Bacteria</taxon>
        <taxon>Bacillati</taxon>
        <taxon>Actinomycetota</taxon>
        <taxon>Actinomycetes</taxon>
        <taxon>Streptosporangiales</taxon>
        <taxon>Nocardiopsidaceae</taxon>
        <taxon>Thermobifida</taxon>
    </lineage>
</organism>
<feature type="signal peptide" evidence="2">
    <location>
        <begin position="1"/>
        <end position="37"/>
    </location>
</feature>
<feature type="domain" description="ARB-07466-like C-terminal" evidence="3">
    <location>
        <begin position="210"/>
        <end position="318"/>
    </location>
</feature>
<dbReference type="Pfam" id="PF26571">
    <property type="entry name" value="VldE"/>
    <property type="match status" value="1"/>
</dbReference>
<protein>
    <recommendedName>
        <fullName evidence="3">ARB-07466-like C-terminal domain-containing protein</fullName>
    </recommendedName>
</protein>
<keyword evidence="2" id="KW-0732">Signal</keyword>
<dbReference type="InterPro" id="IPR058593">
    <property type="entry name" value="ARB_07466-like_C"/>
</dbReference>
<dbReference type="OrthoDB" id="2989771at2"/>
<feature type="coiled-coil region" evidence="1">
    <location>
        <begin position="141"/>
        <end position="189"/>
    </location>
</feature>
<dbReference type="Gene3D" id="6.10.250.3150">
    <property type="match status" value="1"/>
</dbReference>
<evidence type="ECO:0000259" key="3">
    <source>
        <dbReference type="Pfam" id="PF26571"/>
    </source>
</evidence>
<accession>A0A147KID9</accession>
<dbReference type="AlphaFoldDB" id="A0A147KID9"/>
<evidence type="ECO:0000256" key="2">
    <source>
        <dbReference type="SAM" id="SignalP"/>
    </source>
</evidence>
<evidence type="ECO:0000313" key="4">
    <source>
        <dbReference type="EMBL" id="KUP97053.1"/>
    </source>
</evidence>
<comment type="caution">
    <text evidence="4">The sequence shown here is derived from an EMBL/GenBank/DDBJ whole genome shotgun (WGS) entry which is preliminary data.</text>
</comment>
<dbReference type="RefSeq" id="WP_068758389.1">
    <property type="nucleotide sequence ID" value="NZ_KQ950186.1"/>
</dbReference>
<dbReference type="EMBL" id="LGEM01000043">
    <property type="protein sequence ID" value="KUP97053.1"/>
    <property type="molecule type" value="Genomic_DNA"/>
</dbReference>
<name>A0A147KID9_THECS</name>
<evidence type="ECO:0000313" key="5">
    <source>
        <dbReference type="Proteomes" id="UP000074382"/>
    </source>
</evidence>
<proteinExistence type="predicted"/>
<feature type="chain" id="PRO_5039330566" description="ARB-07466-like C-terminal domain-containing protein" evidence="2">
    <location>
        <begin position="38"/>
        <end position="326"/>
    </location>
</feature>
<dbReference type="Proteomes" id="UP000074382">
    <property type="component" value="Unassembled WGS sequence"/>
</dbReference>
<gene>
    <name evidence="4" type="ORF">AC529_08920</name>
</gene>
<keyword evidence="1" id="KW-0175">Coiled coil</keyword>
<dbReference type="STRING" id="665004.AC529_08920"/>
<sequence length="326" mass="35460">MSRSAVSSPPSSVRRRGAVVLTALAVFLLAFSSPGYADPEEDELSLDELNERAQALEEEYNAELVQYTSAKEEAEKAADEVERLADELEEAREDVALIAASQYKSGSFDPVIEIMVSSSPEQMLSDAALLGQVSHISGARVANLTQLKEEADQAKEEADAKLAEAKDLIEDLEAQRDEVLEKIEKYESQQVPATTGTGSVPDSARGWGFDGATPRMAAIRDEIISTFGAPYPVGCLRPGDSGEHGSGRACDFMMSPGGVMPTAANRDLGWRIAEYAKANADRLGVMYVIWEQKIWDSRNPGAGWKPMSDRGSITQNHYDHVHISSY</sequence>
<feature type="coiled-coil region" evidence="1">
    <location>
        <begin position="39"/>
        <end position="101"/>
    </location>
</feature>